<dbReference type="OrthoDB" id="345727at2759"/>
<sequence>MRASQGGVACVLRERESLQQTTHRNSMKGHLTGHPQMHAGHTKLWGCQGFLDHPECNVDRIARSCRCGAAGATSTQLQPHPSDAAAIITAATGGNCARRYFVGRRTDASCALATLIIALCFLFVGPLEVLGVDGGTKRLTGDYQSGPWFDFADDFFSQVPVESLPQELPTNNEVGKPVPVMTAPHELSATLAILYASYCRRLKTDQVWRRQFLILLLTALYWPMYTRSKHWDPPLTSNFFKVVLAKSVALSELDDTNQKIARFVRRAKECGFQGIIEEDLPRLVEVTDYESFNAFVKKEKKADPHLAEMLKFIPDLKWSLDESMTTIGYVYHQVSELHVLYSYSSVLSIPNWMSIWRRSFRQEQRSATTSVMLLALTNTQVTDRPMGGILILKLSRLVVEDLLVQLRDKSEDDPSLQEQLDKFELALKKSILESVRQVLIRMALLVESNWLCSEELLQAQFPDVLVTAYRARGSGGPTAVVERGEFGSEISEGVVTVLNQNLSANEMYVQLSVADPITAQKSDTAFISALKAASMFKQRLEDDPSLPGVGLAEVVYSTFNDLQYAEIAVGGNSRYDPDLHLLIQVPSEHFKDASSFHDMFMGAILVQPLTYSTPRHVRLDRVRVMGYAMKVGSAKPIRMGKFGSGLSYNEQALIDHLIQRYVLIVHVLVLGLRNDIGRRESEATAEEIYKRFKSRTRGTMNVVFLEPVKPQEVSVAGEYVQREEGYPGWVIGVAVGSVTLFFLGLLGCLVLRKHVSMPWWIDCFCSPSPPTFQSKQEMASGPPGDFSRSSSFRPSVETGDSPYFESDEVKPTKRMGAPVRGAPTDVNIGWDSGNLSTLELARSKRLESKRQGKAQATHLNSIPEFIAEAKMPNGWVA</sequence>
<accession>U6GGC2</accession>
<proteinExistence type="predicted"/>
<evidence type="ECO:0000313" key="4">
    <source>
        <dbReference type="Proteomes" id="UP000018050"/>
    </source>
</evidence>
<evidence type="ECO:0000313" key="3">
    <source>
        <dbReference type="EMBL" id="CDI78348.1"/>
    </source>
</evidence>
<feature type="transmembrane region" description="Helical" evidence="2">
    <location>
        <begin position="108"/>
        <end position="127"/>
    </location>
</feature>
<reference evidence="3" key="1">
    <citation type="submission" date="2013-10" db="EMBL/GenBank/DDBJ databases">
        <title>Genomic analysis of the causative agents of coccidiosis in chickens.</title>
        <authorList>
            <person name="Reid A.J."/>
            <person name="Blake D."/>
            <person name="Billington K."/>
            <person name="Browne H."/>
            <person name="Dunn M."/>
            <person name="Hung S."/>
            <person name="Kawahara F."/>
            <person name="Miranda-Saavedra D."/>
            <person name="Mourier T."/>
            <person name="Nagra H."/>
            <person name="Otto T.D."/>
            <person name="Rawlings N."/>
            <person name="Sanchez A."/>
            <person name="Sanders M."/>
            <person name="Subramaniam C."/>
            <person name="Tay Y."/>
            <person name="Dear P."/>
            <person name="Doerig C."/>
            <person name="Gruber A."/>
            <person name="Parkinson J."/>
            <person name="Shirley M."/>
            <person name="Wan K.L."/>
            <person name="Berriman M."/>
            <person name="Tomley F."/>
            <person name="Pain A."/>
        </authorList>
    </citation>
    <scope>NUCLEOTIDE SEQUENCE [LARGE SCALE GENOMIC DNA]</scope>
    <source>
        <strain evidence="3">Houghton</strain>
    </source>
</reference>
<keyword evidence="2" id="KW-0812">Transmembrane</keyword>
<protein>
    <submittedName>
        <fullName evidence="3">Uncharacterized protein</fullName>
    </submittedName>
</protein>
<dbReference type="AlphaFoldDB" id="U6GGC2"/>
<evidence type="ECO:0000256" key="1">
    <source>
        <dbReference type="SAM" id="MobiDB-lite"/>
    </source>
</evidence>
<dbReference type="Proteomes" id="UP000018050">
    <property type="component" value="Unassembled WGS sequence"/>
</dbReference>
<keyword evidence="4" id="KW-1185">Reference proteome</keyword>
<keyword evidence="2" id="KW-0472">Membrane</keyword>
<name>U6GGC2_EIMAC</name>
<keyword evidence="2" id="KW-1133">Transmembrane helix</keyword>
<feature type="region of interest" description="Disordered" evidence="1">
    <location>
        <begin position="772"/>
        <end position="821"/>
    </location>
</feature>
<gene>
    <name evidence="3" type="ORF">EAH_00007070</name>
</gene>
<dbReference type="VEuPathDB" id="ToxoDB:EAH_00007070"/>
<organism evidence="3 4">
    <name type="scientific">Eimeria acervulina</name>
    <name type="common">Coccidian parasite</name>
    <dbReference type="NCBI Taxonomy" id="5801"/>
    <lineage>
        <taxon>Eukaryota</taxon>
        <taxon>Sar</taxon>
        <taxon>Alveolata</taxon>
        <taxon>Apicomplexa</taxon>
        <taxon>Conoidasida</taxon>
        <taxon>Coccidia</taxon>
        <taxon>Eucoccidiorida</taxon>
        <taxon>Eimeriorina</taxon>
        <taxon>Eimeriidae</taxon>
        <taxon>Eimeria</taxon>
    </lineage>
</organism>
<feature type="transmembrane region" description="Helical" evidence="2">
    <location>
        <begin position="729"/>
        <end position="751"/>
    </location>
</feature>
<reference evidence="3" key="2">
    <citation type="submission" date="2013-10" db="EMBL/GenBank/DDBJ databases">
        <authorList>
            <person name="Aslett M."/>
        </authorList>
    </citation>
    <scope>NUCLEOTIDE SEQUENCE [LARGE SCALE GENOMIC DNA]</scope>
    <source>
        <strain evidence="3">Houghton</strain>
    </source>
</reference>
<dbReference type="EMBL" id="HG670855">
    <property type="protein sequence ID" value="CDI78348.1"/>
    <property type="molecule type" value="Genomic_DNA"/>
</dbReference>
<evidence type="ECO:0000256" key="2">
    <source>
        <dbReference type="SAM" id="Phobius"/>
    </source>
</evidence>
<dbReference type="RefSeq" id="XP_013251410.1">
    <property type="nucleotide sequence ID" value="XM_013395956.1"/>
</dbReference>
<dbReference type="GeneID" id="25268777"/>
<dbReference type="OMA" id="QVLIRMA"/>